<name>A7SHV3_NEMVE</name>
<evidence type="ECO:0000259" key="18">
    <source>
        <dbReference type="Pfam" id="PF22700"/>
    </source>
</evidence>
<dbReference type="InterPro" id="IPR036554">
    <property type="entry name" value="GHMP_kinase_C_sf"/>
</dbReference>
<organism evidence="19 20">
    <name type="scientific">Nematostella vectensis</name>
    <name type="common">Starlet sea anemone</name>
    <dbReference type="NCBI Taxonomy" id="45351"/>
    <lineage>
        <taxon>Eukaryota</taxon>
        <taxon>Metazoa</taxon>
        <taxon>Cnidaria</taxon>
        <taxon>Anthozoa</taxon>
        <taxon>Hexacorallia</taxon>
        <taxon>Actiniaria</taxon>
        <taxon>Edwardsiidae</taxon>
        <taxon>Nematostella</taxon>
    </lineage>
</organism>
<dbReference type="InterPro" id="IPR053859">
    <property type="entry name" value="MVD-like_N"/>
</dbReference>
<dbReference type="PhylomeDB" id="A7SHV3"/>
<evidence type="ECO:0000256" key="15">
    <source>
        <dbReference type="PIRNR" id="PIRNR015950"/>
    </source>
</evidence>
<dbReference type="InterPro" id="IPR005935">
    <property type="entry name" value="Mev_decarb"/>
</dbReference>
<evidence type="ECO:0000256" key="10">
    <source>
        <dbReference type="ARBA" id="ARBA00023098"/>
    </source>
</evidence>
<dbReference type="FunFam" id="3.30.230.10:FF:000080">
    <property type="entry name" value="Diphosphomevalonate decarboxylase"/>
    <property type="match status" value="1"/>
</dbReference>
<dbReference type="eggNOG" id="KOG2833">
    <property type="taxonomic scope" value="Eukaryota"/>
</dbReference>
<dbReference type="GO" id="GO:0005829">
    <property type="term" value="C:cytosol"/>
    <property type="evidence" value="ECO:0000318"/>
    <property type="project" value="GO_Central"/>
</dbReference>
<dbReference type="PANTHER" id="PTHR10977">
    <property type="entry name" value="DIPHOSPHOMEVALONATE DECARBOXYLASE"/>
    <property type="match status" value="1"/>
</dbReference>
<dbReference type="Pfam" id="PF18376">
    <property type="entry name" value="MDD_C"/>
    <property type="match status" value="1"/>
</dbReference>
<dbReference type="Gene3D" id="3.30.70.890">
    <property type="entry name" value="GHMP kinase, C-terminal domain"/>
    <property type="match status" value="1"/>
</dbReference>
<dbReference type="InterPro" id="IPR014721">
    <property type="entry name" value="Ribsml_uS5_D2-typ_fold_subgr"/>
</dbReference>
<dbReference type="GO" id="GO:0005524">
    <property type="term" value="F:ATP binding"/>
    <property type="evidence" value="ECO:0007669"/>
    <property type="project" value="UniProtKB-UniRule"/>
</dbReference>
<dbReference type="PIRSF" id="PIRSF015950">
    <property type="entry name" value="Mev_P_decrbx"/>
    <property type="match status" value="1"/>
</dbReference>
<evidence type="ECO:0000256" key="6">
    <source>
        <dbReference type="ARBA" id="ARBA00022741"/>
    </source>
</evidence>
<protein>
    <recommendedName>
        <fullName evidence="4 15">Diphosphomevalonate decarboxylase</fullName>
        <ecNumber evidence="3 15">4.1.1.33</ecNumber>
    </recommendedName>
</protein>
<dbReference type="InterPro" id="IPR020568">
    <property type="entry name" value="Ribosomal_Su5_D2-typ_SF"/>
</dbReference>
<keyword evidence="16" id="KW-0153">Cholesterol metabolism</keyword>
<evidence type="ECO:0000256" key="14">
    <source>
        <dbReference type="ARBA" id="ARBA00048154"/>
    </source>
</evidence>
<dbReference type="AlphaFoldDB" id="A7SHV3"/>
<dbReference type="FunFam" id="3.30.70.890:FF:000005">
    <property type="entry name" value="Diphosphomevalonate decarboxylase"/>
    <property type="match status" value="1"/>
</dbReference>
<keyword evidence="8 16" id="KW-0752">Steroid biosynthesis</keyword>
<dbReference type="EMBL" id="DS469663">
    <property type="protein sequence ID" value="EDO36717.1"/>
    <property type="molecule type" value="Genomic_DNA"/>
</dbReference>
<dbReference type="PANTHER" id="PTHR10977:SF3">
    <property type="entry name" value="DIPHOSPHOMEVALONATE DECARBOXYLASE"/>
    <property type="match status" value="1"/>
</dbReference>
<keyword evidence="20" id="KW-1185">Reference proteome</keyword>
<accession>A7SHV3</accession>
<evidence type="ECO:0000256" key="2">
    <source>
        <dbReference type="ARBA" id="ARBA00008831"/>
    </source>
</evidence>
<dbReference type="Pfam" id="PF22700">
    <property type="entry name" value="MVD-like_N"/>
    <property type="match status" value="1"/>
</dbReference>
<proteinExistence type="inferred from homology"/>
<evidence type="ECO:0000256" key="3">
    <source>
        <dbReference type="ARBA" id="ARBA00012296"/>
    </source>
</evidence>
<evidence type="ECO:0000259" key="17">
    <source>
        <dbReference type="Pfam" id="PF18376"/>
    </source>
</evidence>
<comment type="pathway">
    <text evidence="16">Steroid biosynthesis; cholesterol biosynthesis.</text>
</comment>
<comment type="similarity">
    <text evidence="2 15 16">Belongs to the diphosphomevalonate decarboxylase family.</text>
</comment>
<keyword evidence="13 15" id="KW-0456">Lyase</keyword>
<dbReference type="SUPFAM" id="SSF54211">
    <property type="entry name" value="Ribosomal protein S5 domain 2-like"/>
    <property type="match status" value="1"/>
</dbReference>
<feature type="domain" description="Diphosphomevalonate decarboxylase-like N-terminal" evidence="18">
    <location>
        <begin position="24"/>
        <end position="190"/>
    </location>
</feature>
<feature type="domain" description="Mvd1 C-terminal" evidence="17">
    <location>
        <begin position="204"/>
        <end position="389"/>
    </location>
</feature>
<evidence type="ECO:0000256" key="16">
    <source>
        <dbReference type="RuleBase" id="RU363086"/>
    </source>
</evidence>
<dbReference type="GO" id="GO:0019287">
    <property type="term" value="P:isopentenyl diphosphate biosynthetic process, mevalonate pathway"/>
    <property type="evidence" value="ECO:0000318"/>
    <property type="project" value="GO_Central"/>
</dbReference>
<dbReference type="HOGENOM" id="CLU_040369_4_2_1"/>
<dbReference type="InterPro" id="IPR029765">
    <property type="entry name" value="Mev_diP_decarb"/>
</dbReference>
<dbReference type="NCBIfam" id="TIGR01240">
    <property type="entry name" value="mevDPdecarb"/>
    <property type="match status" value="1"/>
</dbReference>
<dbReference type="EC" id="4.1.1.33" evidence="3 15"/>
<keyword evidence="11 16" id="KW-1207">Sterol metabolism</keyword>
<dbReference type="InterPro" id="IPR041431">
    <property type="entry name" value="Mvd1_C"/>
</dbReference>
<gene>
    <name evidence="19" type="ORF">NEMVEDRAFT_v1g118942</name>
</gene>
<dbReference type="STRING" id="45351.A7SHV3"/>
<evidence type="ECO:0000256" key="4">
    <source>
        <dbReference type="ARBA" id="ARBA00019335"/>
    </source>
</evidence>
<evidence type="ECO:0000256" key="7">
    <source>
        <dbReference type="ARBA" id="ARBA00022840"/>
    </source>
</evidence>
<dbReference type="InParanoid" id="A7SHV3"/>
<dbReference type="OMA" id="LTLHAMM"/>
<keyword evidence="12 16" id="KW-0753">Steroid metabolism</keyword>
<evidence type="ECO:0000256" key="5">
    <source>
        <dbReference type="ARBA" id="ARBA00022516"/>
    </source>
</evidence>
<keyword evidence="9 16" id="KW-0756">Sterol biosynthesis</keyword>
<dbReference type="Proteomes" id="UP000001593">
    <property type="component" value="Unassembled WGS sequence"/>
</dbReference>
<reference evidence="19 20" key="1">
    <citation type="journal article" date="2007" name="Science">
        <title>Sea anemone genome reveals ancestral eumetazoan gene repertoire and genomic organization.</title>
        <authorList>
            <person name="Putnam N.H."/>
            <person name="Srivastava M."/>
            <person name="Hellsten U."/>
            <person name="Dirks B."/>
            <person name="Chapman J."/>
            <person name="Salamov A."/>
            <person name="Terry A."/>
            <person name="Shapiro H."/>
            <person name="Lindquist E."/>
            <person name="Kapitonov V.V."/>
            <person name="Jurka J."/>
            <person name="Genikhovich G."/>
            <person name="Grigoriev I.V."/>
            <person name="Lucas S.M."/>
            <person name="Steele R.E."/>
            <person name="Finnerty J.R."/>
            <person name="Technau U."/>
            <person name="Martindale M.Q."/>
            <person name="Rokhsar D.S."/>
        </authorList>
    </citation>
    <scope>NUCLEOTIDE SEQUENCE [LARGE SCALE GENOMIC DNA]</scope>
    <source>
        <strain evidence="20">CH2 X CH6</strain>
    </source>
</reference>
<evidence type="ECO:0000256" key="12">
    <source>
        <dbReference type="ARBA" id="ARBA00023221"/>
    </source>
</evidence>
<dbReference type="Gene3D" id="3.30.230.10">
    <property type="match status" value="1"/>
</dbReference>
<comment type="catalytic activity">
    <reaction evidence="14 15 16">
        <text>(R)-5-diphosphomevalonate + ATP = isopentenyl diphosphate + ADP + phosphate + CO2</text>
        <dbReference type="Rhea" id="RHEA:23732"/>
        <dbReference type="ChEBI" id="CHEBI:16526"/>
        <dbReference type="ChEBI" id="CHEBI:30616"/>
        <dbReference type="ChEBI" id="CHEBI:43474"/>
        <dbReference type="ChEBI" id="CHEBI:57557"/>
        <dbReference type="ChEBI" id="CHEBI:128769"/>
        <dbReference type="ChEBI" id="CHEBI:456216"/>
        <dbReference type="EC" id="4.1.1.33"/>
    </reaction>
</comment>
<keyword evidence="6 15" id="KW-0547">Nucleotide-binding</keyword>
<keyword evidence="5 16" id="KW-0444">Lipid biosynthesis</keyword>
<evidence type="ECO:0000256" key="9">
    <source>
        <dbReference type="ARBA" id="ARBA00023011"/>
    </source>
</evidence>
<evidence type="ECO:0000313" key="19">
    <source>
        <dbReference type="EMBL" id="EDO36717.1"/>
    </source>
</evidence>
<keyword evidence="7 15" id="KW-0067">ATP-binding</keyword>
<evidence type="ECO:0000256" key="13">
    <source>
        <dbReference type="ARBA" id="ARBA00023239"/>
    </source>
</evidence>
<dbReference type="UniPathway" id="UPA00063"/>
<dbReference type="OrthoDB" id="10253702at2759"/>
<comment type="function">
    <text evidence="1 16">Catalyzes the ATP dependent decarboxylation of (R)-5-diphosphomevalonate to form isopentenyl diphosphate (IPP). Functions in the mevalonate (MVA) pathway leading to isopentenyl diphosphate (IPP), a key precursor for the biosynthesis of isoprenoids and sterol synthesis.</text>
</comment>
<keyword evidence="10 15" id="KW-0443">Lipid metabolism</keyword>
<keyword evidence="16" id="KW-0152">Cholesterol biosynthesis</keyword>
<evidence type="ECO:0000256" key="8">
    <source>
        <dbReference type="ARBA" id="ARBA00022955"/>
    </source>
</evidence>
<dbReference type="KEGG" id="nve:5508162"/>
<sequence length="406" mass="45114">MADDLETSAKRQKTEQIFRVTVKAPINIAVIKYWGKRDEELILPLNSSLSATINLDELCTTTTVVARRDNPQDSLWINKREQPIAESPRIQKCISKVRQLAKENSPERWQELRNYGLCIYSKNNFPTAAGLASSASGYACLVLALSKLYHLDMELSSIARQGSGSACRSMYGGFVKWEAGCRPDGTDSIASQIVDEKHWSTLRILILVINDERKANPSTSGMRRSTETSELLQFRAQKCVPKRMENITKAIKERDFHTFAEITMKDSNQLHAVCQDTYPPITPPYMNSTSHLVVQLVTAYNNNHGNNKVAYTFDAGPNSVLFTQEGDLPELVALIKHFFPPASGKSFVQGIPIPDSGIEKGLLNAIGMDPNPSSIKYVISTKVGRGPILINDNKDHLLDATGNPFE</sequence>
<evidence type="ECO:0000256" key="1">
    <source>
        <dbReference type="ARBA" id="ARBA00003812"/>
    </source>
</evidence>
<dbReference type="GO" id="GO:0006695">
    <property type="term" value="P:cholesterol biosynthetic process"/>
    <property type="evidence" value="ECO:0007669"/>
    <property type="project" value="UniProtKB-UniPathway"/>
</dbReference>
<dbReference type="SUPFAM" id="SSF55060">
    <property type="entry name" value="GHMP Kinase, C-terminal domain"/>
    <property type="match status" value="1"/>
</dbReference>
<evidence type="ECO:0000256" key="11">
    <source>
        <dbReference type="ARBA" id="ARBA00023166"/>
    </source>
</evidence>
<dbReference type="GO" id="GO:0004163">
    <property type="term" value="F:diphosphomevalonate decarboxylase activity"/>
    <property type="evidence" value="ECO:0000318"/>
    <property type="project" value="GO_Central"/>
</dbReference>
<evidence type="ECO:0000313" key="20">
    <source>
        <dbReference type="Proteomes" id="UP000001593"/>
    </source>
</evidence>